<sequence>MDNLSGGVRKPAVVPNSRGTFLSNTGLTIPGMGACYHGDDTLLLPRNNSINNIIFPGNLAYPESIIKPQKLSFAGPEERMDPMYMSYSQANGVPQESKLATYMNRQNPVTPPSGHTQSLTKSLAGLCLDQGVKKKGQSLLYTRPEGPECTLHSTRKARVYSTLNQKGQSLLYTQPERPESTLHSTRKARVYSTLRYNGQSLLYTWLELITVTPQAPEFVPGANGSPSFLAQYGGPTGSPGFVRRGSEESPLAVSPRLTPQPSPPLSNSSPTLDKTPITPVSTYQENVGGTTYFYPTGSSGEPGSTNASSVVPTVVIPSYHVYPGTPTHISAVKGKQSGLYVSDELRLEILHRNALVLAQPDPEHYPDLPVEIDNYHELSPLEPANTSPHKHQLLGYPMSTYKATHIKTGARYCLRRVHGFRLPNTKCMILVDMWKRLQHSNVVQLREVFTTKSFGDYSIIFVYDYHPGSETLLSKHFSQTEPMNGYTDPFSADPNAPRPYSHQKNTLLRQQATSMLPESVIWNYIIQITSALRVIHAAGLACRTLDPSKILLAGKSRIRLGCLAIADVLTFDATAPNPLHLIPHYQQDDLTALGKLVLALACRSLIAVQRENVQTSLDLVARSYSTDLRNLIMYLLTNQQQQHKTVTDLMPMIGARFYTQLDAVQIRADVLEDELSKEMENGRLCRLLVKLGTINERPELSLDPTWSETGDRYMLKLFRDYLLHQVSEDGRPWLDMAHVVQCLNKFDAGSPEKICLMSRDEQSILVVSYAELKHCLELSFEEVLSAATKTE</sequence>
<comment type="subunit">
    <text evidence="6">Homodimer. Forms a heterotrimer with a catalytic subunit PAN2 to form the poly(A)-nuclease (PAN) deadenylation complex. Interacts (via PAM-2 motif) with poly(A)-binding protein (via PABC domain), conferring substrate specificity of the enzyme complex.</text>
</comment>
<dbReference type="Gene3D" id="1.10.510.10">
    <property type="entry name" value="Transferase(Phosphotransferase) domain 1"/>
    <property type="match status" value="1"/>
</dbReference>
<dbReference type="InterPro" id="IPR041332">
    <property type="entry name" value="Pan3_CK"/>
</dbReference>
<keyword evidence="5 6" id="KW-0175">Coiled coil</keyword>
<evidence type="ECO:0000256" key="5">
    <source>
        <dbReference type="ARBA" id="ARBA00023054"/>
    </source>
</evidence>
<evidence type="ECO:0000256" key="6">
    <source>
        <dbReference type="HAMAP-Rule" id="MF_03181"/>
    </source>
</evidence>
<feature type="domain" description="Protein kinase" evidence="8">
    <location>
        <begin position="386"/>
        <end position="658"/>
    </location>
</feature>
<evidence type="ECO:0000256" key="3">
    <source>
        <dbReference type="ARBA" id="ARBA00022741"/>
    </source>
</evidence>
<dbReference type="FunFam" id="1.20.5.5160:FF:000002">
    <property type="entry name" value="PAN2-PAN3 deadenylation complex subunit PAN3"/>
    <property type="match status" value="1"/>
</dbReference>
<dbReference type="SUPFAM" id="SSF56112">
    <property type="entry name" value="Protein kinase-like (PK-like)"/>
    <property type="match status" value="1"/>
</dbReference>
<dbReference type="HAMAP" id="MF_03181">
    <property type="entry name" value="PAN3"/>
    <property type="match status" value="1"/>
</dbReference>
<dbReference type="GO" id="GO:0031251">
    <property type="term" value="C:PAN complex"/>
    <property type="evidence" value="ECO:0007669"/>
    <property type="project" value="UniProtKB-UniRule"/>
</dbReference>
<evidence type="ECO:0000256" key="7">
    <source>
        <dbReference type="SAM" id="MobiDB-lite"/>
    </source>
</evidence>
<evidence type="ECO:0000256" key="4">
    <source>
        <dbReference type="ARBA" id="ARBA00022840"/>
    </source>
</evidence>
<feature type="binding site" evidence="6">
    <location>
        <begin position="464"/>
        <end position="471"/>
    </location>
    <ligand>
        <name>ATP</name>
        <dbReference type="ChEBI" id="CHEBI:30616"/>
    </ligand>
</feature>
<keyword evidence="3 6" id="KW-0547">Nucleotide-binding</keyword>
<evidence type="ECO:0000259" key="8">
    <source>
        <dbReference type="PROSITE" id="PS50011"/>
    </source>
</evidence>
<dbReference type="Gene3D" id="1.20.5.5160">
    <property type="match status" value="1"/>
</dbReference>
<feature type="binding site" evidence="6">
    <location>
        <begin position="548"/>
        <end position="549"/>
    </location>
    <ligand>
        <name>ATP</name>
        <dbReference type="ChEBI" id="CHEBI:30616"/>
    </ligand>
</feature>
<evidence type="ECO:0000256" key="1">
    <source>
        <dbReference type="ARBA" id="ARBA00022490"/>
    </source>
</evidence>
<comment type="subcellular location">
    <subcellularLocation>
        <location evidence="6">Cytoplasm</location>
        <location evidence="6">P-body</location>
    </subcellularLocation>
</comment>
<dbReference type="EMBL" id="OE845115">
    <property type="protein sequence ID" value="CAD7606733.1"/>
    <property type="molecule type" value="Genomic_DNA"/>
</dbReference>
<dbReference type="Pfam" id="PF18101">
    <property type="entry name" value="Pan3_CK"/>
    <property type="match status" value="1"/>
</dbReference>
<dbReference type="PROSITE" id="PS50011">
    <property type="entry name" value="PROTEIN_KINASE_DOM"/>
    <property type="match status" value="1"/>
</dbReference>
<dbReference type="FunFam" id="1.10.510.10:FF:000451">
    <property type="entry name" value="PAN2-PAN3 deadenylation complex subunit PAN3"/>
    <property type="match status" value="1"/>
</dbReference>
<comment type="domain">
    <text evidence="6">The N-terminal zinc finger binds to poly(A) RNA.</text>
</comment>
<comment type="function">
    <text evidence="6">Regulatory subunit of the poly(A)-nuclease (PAN) deadenylation complex, one of two cytoplasmic mRNA deadenylases involved in general and miRNA-mediated mRNA turnover. PAN specifically shortens poly(A) tails of RNA and the activity is stimulated by poly(A)-binding protein (PABP). PAN deadenylation is followed by rapid degradation of the shortened mRNA tails by the CCR4-NOT complex. Deadenylated mRNAs are then degraded by two alternative mechanisms, namely exosome-mediated 3'-5' exonucleolytic degradation, or deadenlyation-dependent mRNA decaping and subsequent 5'-3' exonucleolytic degradation by XRN1. PAN3 acts as a positive regulator for PAN activity, recruiting the catalytic subunit PAN2 to mRNA via its interaction with RNA and PABP, and to miRNA targets via its interaction with GW182 family proteins.</text>
</comment>
<dbReference type="GO" id="GO:0008143">
    <property type="term" value="F:poly(A) binding"/>
    <property type="evidence" value="ECO:0007669"/>
    <property type="project" value="TreeGrafter"/>
</dbReference>
<dbReference type="GO" id="GO:0005524">
    <property type="term" value="F:ATP binding"/>
    <property type="evidence" value="ECO:0007669"/>
    <property type="project" value="UniProtKB-UniRule"/>
</dbReference>
<protein>
    <recommendedName>
        <fullName evidence="6">PAN2-PAN3 deadenylation complex subunit PAN3</fullName>
    </recommendedName>
    <alternativeName>
        <fullName evidence="6">PAB1P-dependent poly(A)-specific ribonuclease</fullName>
    </alternativeName>
    <alternativeName>
        <fullName evidence="6">Poly(A)-nuclease deadenylation complex subunit 3</fullName>
        <shortName evidence="6">PAN deadenylation complex subunit 3</shortName>
    </alternativeName>
</protein>
<reference evidence="9" key="1">
    <citation type="submission" date="2020-11" db="EMBL/GenBank/DDBJ databases">
        <authorList>
            <person name="Tran Van P."/>
        </authorList>
    </citation>
    <scope>NUCLEOTIDE SEQUENCE</scope>
</reference>
<keyword evidence="4 6" id="KW-0067">ATP-binding</keyword>
<comment type="domain">
    <text evidence="6">The pseudokinase domain, the coiled-coil (CC), and C-terminal knob domain (CK) form a structural unit (PKC) that forms an extensive high-affinity interaction surface for PAN2.</text>
</comment>
<feature type="coiled-coil region" evidence="6">
    <location>
        <begin position="655"/>
        <end position="693"/>
    </location>
</feature>
<dbReference type="Gene3D" id="1.10.287.3700">
    <property type="match status" value="1"/>
</dbReference>
<dbReference type="GO" id="GO:0010606">
    <property type="term" value="P:positive regulation of cytoplasmic mRNA processing body assembly"/>
    <property type="evidence" value="ECO:0007669"/>
    <property type="project" value="UniProtKB-UniRule"/>
</dbReference>
<feature type="region of interest" description="Disordered" evidence="7">
    <location>
        <begin position="229"/>
        <end position="283"/>
    </location>
</feature>
<accession>A0A7R9PQV1</accession>
<keyword evidence="1 6" id="KW-0963">Cytoplasm</keyword>
<dbReference type="AlphaFoldDB" id="A0A7R9PQV1"/>
<comment type="domain">
    <text evidence="6">Contains a pseudokinase domain. The protein kinase domain is predicted to be catalytically inactive because some of the residues important for catalytic activity are substituted and it lacks the equivalent of the binding site for a peptide substrate. However, it has retained an ATP-binding site and ATP-binding is required for mRNA degradation, stimulating the activity of the PAN2 nuclease in vitro. The nucleotide-binding site is juxtaposed to the RNase active site of PAN2 in the complex and may actually bind nucleosides of a poly(A) RNA rather than ATP, feeding the poly(A)-tail to the active site of the deadenylase and thus increasing the efficiency with which this distributive enzyme degrades oligo(A) RNAs.</text>
</comment>
<dbReference type="PANTHER" id="PTHR12272:SF11">
    <property type="entry name" value="PAN2-PAN3 DEADENYLATION COMPLEX SUBUNIT PAN3"/>
    <property type="match status" value="1"/>
</dbReference>
<keyword evidence="2 6" id="KW-0507">mRNA processing</keyword>
<dbReference type="GO" id="GO:0006397">
    <property type="term" value="P:mRNA processing"/>
    <property type="evidence" value="ECO:0007669"/>
    <property type="project" value="UniProtKB-KW"/>
</dbReference>
<proteinExistence type="inferred from homology"/>
<evidence type="ECO:0000313" key="9">
    <source>
        <dbReference type="EMBL" id="CAD7606733.1"/>
    </source>
</evidence>
<organism evidence="9">
    <name type="scientific">Timema genevievae</name>
    <name type="common">Walking stick</name>
    <dbReference type="NCBI Taxonomy" id="629358"/>
    <lineage>
        <taxon>Eukaryota</taxon>
        <taxon>Metazoa</taxon>
        <taxon>Ecdysozoa</taxon>
        <taxon>Arthropoda</taxon>
        <taxon>Hexapoda</taxon>
        <taxon>Insecta</taxon>
        <taxon>Pterygota</taxon>
        <taxon>Neoptera</taxon>
        <taxon>Polyneoptera</taxon>
        <taxon>Phasmatodea</taxon>
        <taxon>Timematodea</taxon>
        <taxon>Timematoidea</taxon>
        <taxon>Timematidae</taxon>
        <taxon>Timema</taxon>
    </lineage>
</organism>
<dbReference type="PANTHER" id="PTHR12272">
    <property type="entry name" value="DEADENYLATION COMPLEX SUBUNIT PAN3"/>
    <property type="match status" value="1"/>
</dbReference>
<feature type="region of interest" description="Knob domain" evidence="6">
    <location>
        <begin position="694"/>
        <end position="791"/>
    </location>
</feature>
<dbReference type="InterPro" id="IPR030844">
    <property type="entry name" value="PAN3"/>
</dbReference>
<comment type="similarity">
    <text evidence="6">Belongs to the protein kinase superfamily. PAN3 family.</text>
</comment>
<dbReference type="InterPro" id="IPR011009">
    <property type="entry name" value="Kinase-like_dom_sf"/>
</dbReference>
<dbReference type="InterPro" id="IPR000719">
    <property type="entry name" value="Prot_kinase_dom"/>
</dbReference>
<name>A0A7R9PQV1_TIMGE</name>
<comment type="caution">
    <text evidence="6">Lacks conserved residue(s) required for the propagation of feature annotation.</text>
</comment>
<evidence type="ECO:0000256" key="2">
    <source>
        <dbReference type="ARBA" id="ARBA00022664"/>
    </source>
</evidence>
<dbReference type="GO" id="GO:0000289">
    <property type="term" value="P:nuclear-transcribed mRNA poly(A) tail shortening"/>
    <property type="evidence" value="ECO:0007669"/>
    <property type="project" value="UniProtKB-UniRule"/>
</dbReference>
<feature type="binding site" evidence="6">
    <location>
        <position position="415"/>
    </location>
    <ligand>
        <name>ATP</name>
        <dbReference type="ChEBI" id="CHEBI:30616"/>
    </ligand>
</feature>
<dbReference type="FunFam" id="1.10.287.3700:FF:000001">
    <property type="entry name" value="PAN2-PAN3 deadenylation complex subunit PAN3"/>
    <property type="match status" value="1"/>
</dbReference>
<dbReference type="GO" id="GO:0000932">
    <property type="term" value="C:P-body"/>
    <property type="evidence" value="ECO:0007669"/>
    <property type="project" value="UniProtKB-SubCell"/>
</dbReference>
<gene>
    <name evidence="6" type="primary">PAN3</name>
    <name evidence="9" type="ORF">TGEB3V08_LOCUS9968</name>
</gene>
<dbReference type="GO" id="GO:0004672">
    <property type="term" value="F:protein kinase activity"/>
    <property type="evidence" value="ECO:0007669"/>
    <property type="project" value="InterPro"/>
</dbReference>